<dbReference type="EMBL" id="CAJOBQ010010537">
    <property type="protein sequence ID" value="CAF4705784.1"/>
    <property type="molecule type" value="Genomic_DNA"/>
</dbReference>
<accession>A0A821IR01</accession>
<evidence type="ECO:0000313" key="2">
    <source>
        <dbReference type="Proteomes" id="UP000663862"/>
    </source>
</evidence>
<protein>
    <submittedName>
        <fullName evidence="1">Uncharacterized protein</fullName>
    </submittedName>
</protein>
<gene>
    <name evidence="1" type="ORF">TSG867_LOCUS33527</name>
</gene>
<evidence type="ECO:0000313" key="1">
    <source>
        <dbReference type="EMBL" id="CAF4705784.1"/>
    </source>
</evidence>
<feature type="non-terminal residue" evidence="1">
    <location>
        <position position="85"/>
    </location>
</feature>
<organism evidence="1 2">
    <name type="scientific">Rotaria socialis</name>
    <dbReference type="NCBI Taxonomy" id="392032"/>
    <lineage>
        <taxon>Eukaryota</taxon>
        <taxon>Metazoa</taxon>
        <taxon>Spiralia</taxon>
        <taxon>Gnathifera</taxon>
        <taxon>Rotifera</taxon>
        <taxon>Eurotatoria</taxon>
        <taxon>Bdelloidea</taxon>
        <taxon>Philodinida</taxon>
        <taxon>Philodinidae</taxon>
        <taxon>Rotaria</taxon>
    </lineage>
</organism>
<name>A0A821IR01_9BILA</name>
<dbReference type="Proteomes" id="UP000663862">
    <property type="component" value="Unassembled WGS sequence"/>
</dbReference>
<proteinExistence type="predicted"/>
<reference evidence="1" key="1">
    <citation type="submission" date="2021-02" db="EMBL/GenBank/DDBJ databases">
        <authorList>
            <person name="Nowell W R."/>
        </authorList>
    </citation>
    <scope>NUCLEOTIDE SEQUENCE</scope>
</reference>
<comment type="caution">
    <text evidence="1">The sequence shown here is derived from an EMBL/GenBank/DDBJ whole genome shotgun (WGS) entry which is preliminary data.</text>
</comment>
<dbReference type="AlphaFoldDB" id="A0A821IR01"/>
<sequence length="85" mass="10060">MKKFNRALASQDGLRDEDIREYKSCVEYIEQIQVLRENIGPDLLLPDTLMVNIRSELDKRAQSLHDEELHSVSMRVHLNNFHRLQ</sequence>